<dbReference type="InterPro" id="IPR050563">
    <property type="entry name" value="4-hydroxybenzoyl-CoA_TE"/>
</dbReference>
<evidence type="ECO:0000313" key="4">
    <source>
        <dbReference type="Proteomes" id="UP000030418"/>
    </source>
</evidence>
<name>A0A0A2XT95_9PAST</name>
<dbReference type="InterPro" id="IPR029069">
    <property type="entry name" value="HotDog_dom_sf"/>
</dbReference>
<accession>A0A0A2XT95</accession>
<dbReference type="Gene3D" id="3.10.129.10">
    <property type="entry name" value="Hotdog Thioesterase"/>
    <property type="match status" value="1"/>
</dbReference>
<dbReference type="CDD" id="cd00586">
    <property type="entry name" value="4HBT"/>
    <property type="match status" value="1"/>
</dbReference>
<evidence type="ECO:0000313" key="3">
    <source>
        <dbReference type="EMBL" id="KGQ34262.1"/>
    </source>
</evidence>
<protein>
    <recommendedName>
        <fullName evidence="5">Thioesterase</fullName>
    </recommendedName>
</protein>
<evidence type="ECO:0008006" key="5">
    <source>
        <dbReference type="Google" id="ProtNLM"/>
    </source>
</evidence>
<sequence length="149" mass="17501">MKKHYYCQHQSEYEIPFFDVDSAHIMWHGHYVKYFEMARCALLEDIGYTYDHIRADGYGWPIVQLNIKYVRPALFRQKIRVTLSVLEYDTCLRIDYVITDVATGQKLTVGSTTQVVVSAKTGEMQLEATENWRNAFESYKGFQPLNEQK</sequence>
<gene>
    <name evidence="3" type="ORF">P375_01475</name>
</gene>
<evidence type="ECO:0000256" key="1">
    <source>
        <dbReference type="ARBA" id="ARBA00005953"/>
    </source>
</evidence>
<dbReference type="Proteomes" id="UP000030418">
    <property type="component" value="Unassembled WGS sequence"/>
</dbReference>
<organism evidence="3 4">
    <name type="scientific">Gallibacterium genomosp. 2</name>
    <dbReference type="NCBI Taxonomy" id="155517"/>
    <lineage>
        <taxon>Bacteria</taxon>
        <taxon>Pseudomonadati</taxon>
        <taxon>Pseudomonadota</taxon>
        <taxon>Gammaproteobacteria</taxon>
        <taxon>Pasteurellales</taxon>
        <taxon>Pasteurellaceae</taxon>
        <taxon>Gallibacterium</taxon>
    </lineage>
</organism>
<evidence type="ECO:0000256" key="2">
    <source>
        <dbReference type="ARBA" id="ARBA00022801"/>
    </source>
</evidence>
<dbReference type="AlphaFoldDB" id="A0A0A2XT95"/>
<dbReference type="RefSeq" id="WP_209434796.1">
    <property type="nucleotide sequence ID" value="NZ_JPXY01000007.1"/>
</dbReference>
<dbReference type="EMBL" id="JPXY01000007">
    <property type="protein sequence ID" value="KGQ34262.1"/>
    <property type="molecule type" value="Genomic_DNA"/>
</dbReference>
<proteinExistence type="inferred from homology"/>
<comment type="similarity">
    <text evidence="1">Belongs to the 4-hydroxybenzoyl-CoA thioesterase family.</text>
</comment>
<dbReference type="SUPFAM" id="SSF54637">
    <property type="entry name" value="Thioesterase/thiol ester dehydrase-isomerase"/>
    <property type="match status" value="1"/>
</dbReference>
<dbReference type="Pfam" id="PF13279">
    <property type="entry name" value="4HBT_2"/>
    <property type="match status" value="1"/>
</dbReference>
<comment type="caution">
    <text evidence="3">The sequence shown here is derived from an EMBL/GenBank/DDBJ whole genome shotgun (WGS) entry which is preliminary data.</text>
</comment>
<dbReference type="PANTHER" id="PTHR31793">
    <property type="entry name" value="4-HYDROXYBENZOYL-COA THIOESTERASE FAMILY MEMBER"/>
    <property type="match status" value="1"/>
</dbReference>
<keyword evidence="2" id="KW-0378">Hydrolase</keyword>
<dbReference type="PANTHER" id="PTHR31793:SF27">
    <property type="entry name" value="NOVEL THIOESTERASE SUPERFAMILY DOMAIN AND SAPOSIN A-TYPE DOMAIN CONTAINING PROTEIN (0610012H03RIK)"/>
    <property type="match status" value="1"/>
</dbReference>
<keyword evidence="4" id="KW-1185">Reference proteome</keyword>
<dbReference type="GO" id="GO:0047617">
    <property type="term" value="F:fatty acyl-CoA hydrolase activity"/>
    <property type="evidence" value="ECO:0007669"/>
    <property type="project" value="TreeGrafter"/>
</dbReference>
<reference evidence="3 4" key="1">
    <citation type="submission" date="2014-08" db="EMBL/GenBank/DDBJ databases">
        <title>Chaperone-usher fimbriae in a diverse selection of Gallibacterium genomes.</title>
        <authorList>
            <person name="Kudirkiene E."/>
            <person name="Bager R.J."/>
            <person name="Johnson T.J."/>
            <person name="Bojesen A.M."/>
        </authorList>
    </citation>
    <scope>NUCLEOTIDE SEQUENCE [LARGE SCALE GENOMIC DNA]</scope>
    <source>
        <strain evidence="3 4">CCM5976</strain>
    </source>
</reference>